<dbReference type="EMBL" id="AHMY02000040">
    <property type="protein sequence ID" value="EKO15691.1"/>
    <property type="molecule type" value="Genomic_DNA"/>
</dbReference>
<organism evidence="1 2">
    <name type="scientific">Leptospira kirschneri str. H1</name>
    <dbReference type="NCBI Taxonomy" id="1049966"/>
    <lineage>
        <taxon>Bacteria</taxon>
        <taxon>Pseudomonadati</taxon>
        <taxon>Spirochaetota</taxon>
        <taxon>Spirochaetia</taxon>
        <taxon>Leptospirales</taxon>
        <taxon>Leptospiraceae</taxon>
        <taxon>Leptospira</taxon>
    </lineage>
</organism>
<gene>
    <name evidence="1" type="ORF">LEP1GSC081_3485</name>
</gene>
<name>A0A0E2B4E7_9LEPT</name>
<dbReference type="InterPro" id="IPR029063">
    <property type="entry name" value="SAM-dependent_MTases_sf"/>
</dbReference>
<proteinExistence type="predicted"/>
<comment type="caution">
    <text evidence="1">The sequence shown here is derived from an EMBL/GenBank/DDBJ whole genome shotgun (WGS) entry which is preliminary data.</text>
</comment>
<protein>
    <recommendedName>
        <fullName evidence="3">Cyclopropane-fatty-acyl-phospholipid synthase domain protein</fullName>
    </recommendedName>
</protein>
<dbReference type="Proteomes" id="UP000006253">
    <property type="component" value="Unassembled WGS sequence"/>
</dbReference>
<evidence type="ECO:0000313" key="2">
    <source>
        <dbReference type="Proteomes" id="UP000006253"/>
    </source>
</evidence>
<accession>A0A0E2B4E7</accession>
<evidence type="ECO:0000313" key="1">
    <source>
        <dbReference type="EMBL" id="EKO15691.1"/>
    </source>
</evidence>
<dbReference type="AlphaFoldDB" id="A0A0E2B4E7"/>
<dbReference type="Gene3D" id="3.40.50.150">
    <property type="entry name" value="Vaccinia Virus protein VP39"/>
    <property type="match status" value="1"/>
</dbReference>
<dbReference type="SUPFAM" id="SSF53335">
    <property type="entry name" value="S-adenosyl-L-methionine-dependent methyltransferases"/>
    <property type="match status" value="1"/>
</dbReference>
<reference evidence="1 2" key="1">
    <citation type="submission" date="2012-10" db="EMBL/GenBank/DDBJ databases">
        <authorList>
            <person name="Harkins D.M."/>
            <person name="Durkin A.S."/>
            <person name="Brinkac L.M."/>
            <person name="Selengut J.D."/>
            <person name="Sanka R."/>
            <person name="DePew J."/>
            <person name="Purushe J."/>
            <person name="Peacock S.J."/>
            <person name="Thaipadungpanit J."/>
            <person name="Wuthiekanun V.W."/>
            <person name="Day N.P."/>
            <person name="Vinetz J.M."/>
            <person name="Sutton G.G."/>
            <person name="Nelson W.C."/>
            <person name="Fouts D.E."/>
        </authorList>
    </citation>
    <scope>NUCLEOTIDE SEQUENCE [LARGE SCALE GENOMIC DNA]</scope>
    <source>
        <strain evidence="1 2">H1</strain>
    </source>
</reference>
<evidence type="ECO:0008006" key="3">
    <source>
        <dbReference type="Google" id="ProtNLM"/>
    </source>
</evidence>
<sequence length="135" mass="15861">MQKFRERVSNLKEFSSELIQGDILNPQYQGNFDIVFSVGLIEHFNVENTRKAFLNHLQFVKTPGVLIVTFPTPTFLYRMTRFFAECLGMWIFHDERPIQESEIRSLVPSSNYNIREYSIIWPIVLTQGMIVITKV</sequence>
<dbReference type="RefSeq" id="WP_004765405.1">
    <property type="nucleotide sequence ID" value="NZ_AHMY02000040.1"/>
</dbReference>